<dbReference type="GeneID" id="101857044"/>
<comment type="catalytic activity">
    <reaction evidence="8">
        <text>L-threonyl-[protein] + ATP = O-phospho-L-threonyl-[protein] + ADP + H(+)</text>
        <dbReference type="Rhea" id="RHEA:46608"/>
        <dbReference type="Rhea" id="RHEA-COMP:11060"/>
        <dbReference type="Rhea" id="RHEA-COMP:11605"/>
        <dbReference type="ChEBI" id="CHEBI:15378"/>
        <dbReference type="ChEBI" id="CHEBI:30013"/>
        <dbReference type="ChEBI" id="CHEBI:30616"/>
        <dbReference type="ChEBI" id="CHEBI:61977"/>
        <dbReference type="ChEBI" id="CHEBI:456216"/>
        <dbReference type="EC" id="2.7.11.1"/>
    </reaction>
</comment>
<keyword evidence="5 10" id="KW-0547">Nucleotide-binding</keyword>
<dbReference type="Pfam" id="PF00069">
    <property type="entry name" value="Pkinase"/>
    <property type="match status" value="1"/>
</dbReference>
<evidence type="ECO:0000256" key="9">
    <source>
        <dbReference type="ARBA" id="ARBA00048679"/>
    </source>
</evidence>
<evidence type="ECO:0000256" key="8">
    <source>
        <dbReference type="ARBA" id="ARBA00047899"/>
    </source>
</evidence>
<comment type="catalytic activity">
    <reaction evidence="9">
        <text>L-seryl-[protein] + ATP = O-phospho-L-seryl-[protein] + ADP + H(+)</text>
        <dbReference type="Rhea" id="RHEA:17989"/>
        <dbReference type="Rhea" id="RHEA-COMP:9863"/>
        <dbReference type="Rhea" id="RHEA-COMP:11604"/>
        <dbReference type="ChEBI" id="CHEBI:15378"/>
        <dbReference type="ChEBI" id="CHEBI:29999"/>
        <dbReference type="ChEBI" id="CHEBI:30616"/>
        <dbReference type="ChEBI" id="CHEBI:83421"/>
        <dbReference type="ChEBI" id="CHEBI:456216"/>
        <dbReference type="EC" id="2.7.11.1"/>
    </reaction>
</comment>
<name>A0ABM0JY90_APLCA</name>
<dbReference type="InterPro" id="IPR008271">
    <property type="entry name" value="Ser/Thr_kinase_AS"/>
</dbReference>
<protein>
    <recommendedName>
        <fullName evidence="2">non-specific serine/threonine protein kinase</fullName>
        <ecNumber evidence="2">2.7.11.1</ecNumber>
    </recommendedName>
</protein>
<dbReference type="Gene3D" id="3.30.310.80">
    <property type="entry name" value="Kinase associated domain 1, KA1"/>
    <property type="match status" value="1"/>
</dbReference>
<evidence type="ECO:0000256" key="4">
    <source>
        <dbReference type="ARBA" id="ARBA00022679"/>
    </source>
</evidence>
<proteinExistence type="inferred from homology"/>
<evidence type="ECO:0000256" key="6">
    <source>
        <dbReference type="ARBA" id="ARBA00022777"/>
    </source>
</evidence>
<evidence type="ECO:0000256" key="1">
    <source>
        <dbReference type="ARBA" id="ARBA00010791"/>
    </source>
</evidence>
<feature type="region of interest" description="Disordered" evidence="11">
    <location>
        <begin position="511"/>
        <end position="588"/>
    </location>
</feature>
<evidence type="ECO:0000256" key="11">
    <source>
        <dbReference type="SAM" id="MobiDB-lite"/>
    </source>
</evidence>
<feature type="domain" description="Protein kinase" evidence="12">
    <location>
        <begin position="12"/>
        <end position="267"/>
    </location>
</feature>
<evidence type="ECO:0000259" key="12">
    <source>
        <dbReference type="PROSITE" id="PS50011"/>
    </source>
</evidence>
<feature type="region of interest" description="Disordered" evidence="11">
    <location>
        <begin position="277"/>
        <end position="338"/>
    </location>
</feature>
<dbReference type="PANTHER" id="PTHR24346:SF107">
    <property type="entry name" value="SERINE_THREONINE-PROTEIN KINASE CHK1"/>
    <property type="match status" value="1"/>
</dbReference>
<comment type="similarity">
    <text evidence="1">Belongs to the protein kinase superfamily. CAMK Ser/Thr protein kinase family. NIM1 subfamily.</text>
</comment>
<feature type="binding site" evidence="10">
    <location>
        <position position="41"/>
    </location>
    <ligand>
        <name>ATP</name>
        <dbReference type="ChEBI" id="CHEBI:30616"/>
    </ligand>
</feature>
<dbReference type="PROSITE" id="PS00108">
    <property type="entry name" value="PROTEIN_KINASE_ST"/>
    <property type="match status" value="1"/>
</dbReference>
<keyword evidence="3" id="KW-0723">Serine/threonine-protein kinase</keyword>
<evidence type="ECO:0000256" key="2">
    <source>
        <dbReference type="ARBA" id="ARBA00012513"/>
    </source>
</evidence>
<sequence length="588" mass="66735">MEAAPIPFVEGWEFVQTLGEGAYGEVKLAVCQATQECVAVKIIHVTHKAVEENVKKEICILRMMEHKNVIKFYGYRKANEVQYLFLKYASGGELFDRIEPDVGTNLREALRYFHDLIEGVEYLHSRGVCHRDLKPENLLFDENDVLQITDFGMATIFRHQGQERELNRMCGTKPYTAPEVLRGRPYKAEPADIWSCGIILVALLAGELPWDEPTPRNTLYRNWKECQITTNPWNKIDTLALSLCRSVLGENPQRRYTIKQIKTHQFYNKSFPLHADEENALSSPTSPTMPAVKRRMMSRSGEDRGHLSSPSGVVSSSQPERTSNENSMSPMSEESRSFSFSQPTHIDNLFLNSQMQCTPGTSQTPFQKLVKRMTRFFVINTKAETVAELVRVLQKEGYRIKKNHASVLTVFSVHKLIFKIGLIDLGGNLLVDFRLSKGDGIEFKRHFVRIKNKLKHIVRKTAPSWLSASNDARSLNNCTPTTARIPSGSGTKDQDREERIVAALKAGEVDLRPRRKADQEVMQSDVAEKDEKKDSLEPGDKEVVKQDSLEPGDKEVVKQSADSKETPKDRGVRSDRATVKNMKRSTSY</sequence>
<feature type="compositionally biased region" description="Low complexity" evidence="11">
    <location>
        <begin position="308"/>
        <end position="317"/>
    </location>
</feature>
<dbReference type="InterPro" id="IPR000719">
    <property type="entry name" value="Prot_kinase_dom"/>
</dbReference>
<organism evidence="13 14">
    <name type="scientific">Aplysia californica</name>
    <name type="common">California sea hare</name>
    <dbReference type="NCBI Taxonomy" id="6500"/>
    <lineage>
        <taxon>Eukaryota</taxon>
        <taxon>Metazoa</taxon>
        <taxon>Spiralia</taxon>
        <taxon>Lophotrochozoa</taxon>
        <taxon>Mollusca</taxon>
        <taxon>Gastropoda</taxon>
        <taxon>Heterobranchia</taxon>
        <taxon>Euthyneura</taxon>
        <taxon>Tectipleura</taxon>
        <taxon>Aplysiida</taxon>
        <taxon>Aplysioidea</taxon>
        <taxon>Aplysiidae</taxon>
        <taxon>Aplysia</taxon>
    </lineage>
</organism>
<dbReference type="Gene3D" id="3.30.200.20">
    <property type="entry name" value="Phosphorylase Kinase, domain 1"/>
    <property type="match status" value="1"/>
</dbReference>
<dbReference type="PROSITE" id="PS00107">
    <property type="entry name" value="PROTEIN_KINASE_ATP"/>
    <property type="match status" value="1"/>
</dbReference>
<feature type="compositionally biased region" description="Polar residues" evidence="11">
    <location>
        <begin position="470"/>
        <end position="491"/>
    </location>
</feature>
<dbReference type="InterPro" id="IPR017441">
    <property type="entry name" value="Protein_kinase_ATP_BS"/>
</dbReference>
<dbReference type="SUPFAM" id="SSF56112">
    <property type="entry name" value="Protein kinase-like (PK-like)"/>
    <property type="match status" value="1"/>
</dbReference>
<evidence type="ECO:0000256" key="10">
    <source>
        <dbReference type="PROSITE-ProRule" id="PRU10141"/>
    </source>
</evidence>
<evidence type="ECO:0000313" key="13">
    <source>
        <dbReference type="Proteomes" id="UP000694888"/>
    </source>
</evidence>
<feature type="compositionally biased region" description="Low complexity" evidence="11">
    <location>
        <begin position="324"/>
        <end position="338"/>
    </location>
</feature>
<dbReference type="InterPro" id="IPR011009">
    <property type="entry name" value="Kinase-like_dom_sf"/>
</dbReference>
<evidence type="ECO:0000256" key="5">
    <source>
        <dbReference type="ARBA" id="ARBA00022741"/>
    </source>
</evidence>
<keyword evidence="6 14" id="KW-0418">Kinase</keyword>
<dbReference type="PROSITE" id="PS50011">
    <property type="entry name" value="PROTEIN_KINASE_DOM"/>
    <property type="match status" value="1"/>
</dbReference>
<dbReference type="Gene3D" id="1.10.510.10">
    <property type="entry name" value="Transferase(Phosphotransferase) domain 1"/>
    <property type="match status" value="1"/>
</dbReference>
<evidence type="ECO:0000256" key="7">
    <source>
        <dbReference type="ARBA" id="ARBA00022840"/>
    </source>
</evidence>
<gene>
    <name evidence="14" type="primary">LOC101857044</name>
</gene>
<keyword evidence="7 10" id="KW-0067">ATP-binding</keyword>
<keyword evidence="4" id="KW-0808">Transferase</keyword>
<dbReference type="PANTHER" id="PTHR24346">
    <property type="entry name" value="MAP/MICROTUBULE AFFINITY-REGULATING KINASE"/>
    <property type="match status" value="1"/>
</dbReference>
<dbReference type="SMART" id="SM00220">
    <property type="entry name" value="S_TKc"/>
    <property type="match status" value="1"/>
</dbReference>
<feature type="region of interest" description="Disordered" evidence="11">
    <location>
        <begin position="470"/>
        <end position="496"/>
    </location>
</feature>
<reference evidence="14" key="1">
    <citation type="submission" date="2025-08" db="UniProtKB">
        <authorList>
            <consortium name="RefSeq"/>
        </authorList>
    </citation>
    <scope>IDENTIFICATION</scope>
</reference>
<dbReference type="EC" id="2.7.11.1" evidence="2"/>
<evidence type="ECO:0000256" key="3">
    <source>
        <dbReference type="ARBA" id="ARBA00022527"/>
    </source>
</evidence>
<accession>A0ABM0JY90</accession>
<keyword evidence="13" id="KW-1185">Reference proteome</keyword>
<dbReference type="Proteomes" id="UP000694888">
    <property type="component" value="Unplaced"/>
</dbReference>
<evidence type="ECO:0000313" key="14">
    <source>
        <dbReference type="RefSeq" id="XP_005104380.1"/>
    </source>
</evidence>
<dbReference type="RefSeq" id="XP_005104380.1">
    <property type="nucleotide sequence ID" value="XM_005104323.3"/>
</dbReference>
<dbReference type="GO" id="GO:0016301">
    <property type="term" value="F:kinase activity"/>
    <property type="evidence" value="ECO:0007669"/>
    <property type="project" value="UniProtKB-KW"/>
</dbReference>
<feature type="compositionally biased region" description="Basic and acidic residues" evidence="11">
    <location>
        <begin position="526"/>
        <end position="578"/>
    </location>
</feature>